<keyword evidence="2" id="KW-0472">Membrane</keyword>
<dbReference type="AlphaFoldDB" id="A0A2B7IQB1"/>
<evidence type="ECO:0000256" key="1">
    <source>
        <dbReference type="SAM" id="MobiDB-lite"/>
    </source>
</evidence>
<dbReference type="EMBL" id="MVCE01000001">
    <property type="protein sequence ID" value="PGF36328.1"/>
    <property type="molecule type" value="Genomic_DNA"/>
</dbReference>
<evidence type="ECO:0000313" key="3">
    <source>
        <dbReference type="EMBL" id="AXM06312.1"/>
    </source>
</evidence>
<dbReference type="RefSeq" id="WP_002515660.1">
    <property type="nucleotide sequence ID" value="NZ_AP019664.1"/>
</dbReference>
<dbReference type="Proteomes" id="UP000256621">
    <property type="component" value="Chromosome"/>
</dbReference>
<feature type="transmembrane region" description="Helical" evidence="2">
    <location>
        <begin position="167"/>
        <end position="186"/>
    </location>
</feature>
<evidence type="ECO:0000256" key="2">
    <source>
        <dbReference type="SAM" id="Phobius"/>
    </source>
</evidence>
<accession>A0A2B7IQB1</accession>
<protein>
    <submittedName>
        <fullName evidence="4">Uncharacterized protein</fullName>
    </submittedName>
</protein>
<dbReference type="GeneID" id="92856810"/>
<reference evidence="3 6" key="2">
    <citation type="submission" date="2018-08" db="EMBL/GenBank/DDBJ databases">
        <title>Genome sequencing of Cutibacterium acnes KCOM 1315.</title>
        <authorList>
            <person name="Kook J.-K."/>
            <person name="Park S.-N."/>
            <person name="Lim Y.K."/>
        </authorList>
    </citation>
    <scope>NUCLEOTIDE SEQUENCE [LARGE SCALE GENOMIC DNA]</scope>
    <source>
        <strain evidence="3 6">KCOM 1315</strain>
    </source>
</reference>
<evidence type="ECO:0000313" key="5">
    <source>
        <dbReference type="Proteomes" id="UP000226191"/>
    </source>
</evidence>
<proteinExistence type="predicted"/>
<evidence type="ECO:0000313" key="4">
    <source>
        <dbReference type="EMBL" id="PGF36328.1"/>
    </source>
</evidence>
<organism evidence="4 5">
    <name type="scientific">Cutibacterium acnes</name>
    <name type="common">Propionibacterium acnes</name>
    <dbReference type="NCBI Taxonomy" id="1747"/>
    <lineage>
        <taxon>Bacteria</taxon>
        <taxon>Bacillati</taxon>
        <taxon>Actinomycetota</taxon>
        <taxon>Actinomycetes</taxon>
        <taxon>Propionibacteriales</taxon>
        <taxon>Propionibacteriaceae</taxon>
        <taxon>Cutibacterium</taxon>
    </lineage>
</organism>
<feature type="transmembrane region" description="Helical" evidence="2">
    <location>
        <begin position="125"/>
        <end position="146"/>
    </location>
</feature>
<feature type="region of interest" description="Disordered" evidence="1">
    <location>
        <begin position="44"/>
        <end position="91"/>
    </location>
</feature>
<feature type="transmembrane region" description="Helical" evidence="2">
    <location>
        <begin position="100"/>
        <end position="119"/>
    </location>
</feature>
<keyword evidence="2" id="KW-0812">Transmembrane</keyword>
<keyword evidence="2" id="KW-1133">Transmembrane helix</keyword>
<dbReference type="Proteomes" id="UP000226191">
    <property type="component" value="Unassembled WGS sequence"/>
</dbReference>
<evidence type="ECO:0000313" key="6">
    <source>
        <dbReference type="Proteomes" id="UP000256621"/>
    </source>
</evidence>
<dbReference type="EMBL" id="CP031442">
    <property type="protein sequence ID" value="AXM06312.1"/>
    <property type="molecule type" value="Genomic_DNA"/>
</dbReference>
<dbReference type="OrthoDB" id="3712313at2"/>
<sequence>MTGSDGISTYSQDLVVINAMMRGDQRIVGNRELSEDERWLYRIGPGSDAPRPTGSLPRTTAPLPPIRPSRSVTSQARDPQDRGVVAAPQPQARHRWPRPYEVAAGACASAAATGVVGGLGIGGTMIGAAVTSLVIALGGALFTRWFSRTDRSVSGAHQRRGMWARMVAVALVVSVLTVVVGVVWLAPSAGREAGWWVHRATGSLEQWRESAQRAWPYLRKAWNAFR</sequence>
<reference evidence="4 5" key="1">
    <citation type="submission" date="2017-02" db="EMBL/GenBank/DDBJ databases">
        <title>Prevalence of linear plasmids in Cutibacterium acnes isolates obtained from cancerous prostatic tissue.</title>
        <authorList>
            <person name="Davidsson S."/>
            <person name="Bruggemann H."/>
        </authorList>
    </citation>
    <scope>NUCLEOTIDE SEQUENCE [LARGE SCALE GENOMIC DNA]</scope>
    <source>
        <strain evidence="4 5">11-78</strain>
    </source>
</reference>
<name>A0A2B7IQB1_CUTAC</name>
<gene>
    <name evidence="4" type="ORF">B1B09_01445</name>
    <name evidence="3" type="ORF">DXN06_03450</name>
</gene>